<dbReference type="EMBL" id="JACKWY010000002">
    <property type="protein sequence ID" value="MBB6713731.1"/>
    <property type="molecule type" value="Genomic_DNA"/>
</dbReference>
<dbReference type="SUPFAM" id="SSF52200">
    <property type="entry name" value="Toll/Interleukin receptor TIR domain"/>
    <property type="match status" value="1"/>
</dbReference>
<dbReference type="PROSITE" id="PS50104">
    <property type="entry name" value="TIR"/>
    <property type="match status" value="1"/>
</dbReference>
<reference evidence="3 4" key="1">
    <citation type="submission" date="2016-10" db="EMBL/GenBank/DDBJ databases">
        <authorList>
            <person name="de Groot N.N."/>
        </authorList>
    </citation>
    <scope>NUCLEOTIDE SEQUENCE [LARGE SCALE GENOMIC DNA]</scope>
    <source>
        <strain evidence="3 4">DSM 12272</strain>
    </source>
</reference>
<protein>
    <submittedName>
        <fullName evidence="3">TIR domain-containing protein</fullName>
    </submittedName>
    <submittedName>
        <fullName evidence="2">Toll/interleukin-1 receptor domain-containing protein</fullName>
    </submittedName>
</protein>
<dbReference type="InterPro" id="IPR000157">
    <property type="entry name" value="TIR_dom"/>
</dbReference>
<sequence length="276" mass="32035">MEKSLDRDFVWEYDYGNRGQVVESLKILLETQNSSSLQMVTIYVNNVPYCLEFYIVISYMNPKDGDINFMKEVMTKAGAIYRPNITNINLISEFGNRRFNSININAANQVDGIFEQMFVYPEKGILQKKGYPIRPMIGKASVFLSHSSENKDYIEELIPYLNASNLPVWYSEFCIDYGDSIVNEVQKGINSSATVVFLITKEFLESNWCKTEMETFLTRLAYKDDILIISLIDSNIDEKNIPIFISNKKYLRIKSPYDYKSIANKIMPTIKNKYYN</sequence>
<name>A0A1H0MDC9_9CLOT</name>
<keyword evidence="4" id="KW-1185">Reference proteome</keyword>
<dbReference type="Proteomes" id="UP000198597">
    <property type="component" value="Unassembled WGS sequence"/>
</dbReference>
<dbReference type="OrthoDB" id="8435646at2"/>
<dbReference type="AlphaFoldDB" id="A0A1H0MDC9"/>
<evidence type="ECO:0000313" key="5">
    <source>
        <dbReference type="Proteomes" id="UP000585258"/>
    </source>
</evidence>
<organism evidence="3 4">
    <name type="scientific">Clostridium gasigenes</name>
    <dbReference type="NCBI Taxonomy" id="94869"/>
    <lineage>
        <taxon>Bacteria</taxon>
        <taxon>Bacillati</taxon>
        <taxon>Bacillota</taxon>
        <taxon>Clostridia</taxon>
        <taxon>Eubacteriales</taxon>
        <taxon>Clostridiaceae</taxon>
        <taxon>Clostridium</taxon>
    </lineage>
</organism>
<dbReference type="Proteomes" id="UP000585258">
    <property type="component" value="Unassembled WGS sequence"/>
</dbReference>
<feature type="domain" description="TIR" evidence="1">
    <location>
        <begin position="138"/>
        <end position="266"/>
    </location>
</feature>
<proteinExistence type="predicted"/>
<dbReference type="STRING" id="94869.SAMN04488529_101419"/>
<dbReference type="EMBL" id="FNJM01000001">
    <property type="protein sequence ID" value="SDO78449.1"/>
    <property type="molecule type" value="Genomic_DNA"/>
</dbReference>
<evidence type="ECO:0000313" key="3">
    <source>
        <dbReference type="EMBL" id="SDO78449.1"/>
    </source>
</evidence>
<dbReference type="GO" id="GO:0007165">
    <property type="term" value="P:signal transduction"/>
    <property type="evidence" value="ECO:0007669"/>
    <property type="project" value="InterPro"/>
</dbReference>
<evidence type="ECO:0000313" key="4">
    <source>
        <dbReference type="Proteomes" id="UP000198597"/>
    </source>
</evidence>
<dbReference type="Pfam" id="PF13676">
    <property type="entry name" value="TIR_2"/>
    <property type="match status" value="1"/>
</dbReference>
<dbReference type="InterPro" id="IPR035897">
    <property type="entry name" value="Toll_tir_struct_dom_sf"/>
</dbReference>
<dbReference type="Gene3D" id="3.40.50.10140">
    <property type="entry name" value="Toll/interleukin-1 receptor homology (TIR) domain"/>
    <property type="match status" value="1"/>
</dbReference>
<keyword evidence="2" id="KW-0675">Receptor</keyword>
<gene>
    <name evidence="2" type="ORF">H7E68_03135</name>
    <name evidence="3" type="ORF">SAMN04488529_101419</name>
</gene>
<reference evidence="2 5" key="2">
    <citation type="submission" date="2020-08" db="EMBL/GenBank/DDBJ databases">
        <title>Clostridia isolated from Swiss meat.</title>
        <authorList>
            <person name="Wambui J."/>
            <person name="Stevens M.J.A."/>
            <person name="Stephan R."/>
        </authorList>
    </citation>
    <scope>NUCLEOTIDE SEQUENCE [LARGE SCALE GENOMIC DNA]</scope>
    <source>
        <strain evidence="2 5">CM001</strain>
    </source>
</reference>
<dbReference type="RefSeq" id="WP_089965288.1">
    <property type="nucleotide sequence ID" value="NZ_FNJM01000001.1"/>
</dbReference>
<evidence type="ECO:0000313" key="2">
    <source>
        <dbReference type="EMBL" id="MBB6713731.1"/>
    </source>
</evidence>
<accession>A0A1H0MDC9</accession>
<evidence type="ECO:0000259" key="1">
    <source>
        <dbReference type="PROSITE" id="PS50104"/>
    </source>
</evidence>